<keyword evidence="9" id="KW-0282">Flagellum</keyword>
<dbReference type="InterPro" id="IPR002371">
    <property type="entry name" value="FlgK"/>
</dbReference>
<dbReference type="eggNOG" id="COG1256">
    <property type="taxonomic scope" value="Bacteria"/>
</dbReference>
<comment type="similarity">
    <text evidence="3">Belongs to the flagella basal body rod proteins family.</text>
</comment>
<comment type="caution">
    <text evidence="9">The sequence shown here is derived from an EMBL/GenBank/DDBJ whole genome shotgun (WGS) entry which is preliminary data.</text>
</comment>
<evidence type="ECO:0000256" key="5">
    <source>
        <dbReference type="ARBA" id="ARBA00022525"/>
    </source>
</evidence>
<dbReference type="Pfam" id="PF06429">
    <property type="entry name" value="Flg_bbr_C"/>
    <property type="match status" value="1"/>
</dbReference>
<dbReference type="SUPFAM" id="SSF64518">
    <property type="entry name" value="Phase 1 flagellin"/>
    <property type="match status" value="2"/>
</dbReference>
<comment type="subcellular location">
    <subcellularLocation>
        <location evidence="1">Bacterial flagellum</location>
    </subcellularLocation>
    <subcellularLocation>
        <location evidence="2">Secreted</location>
    </subcellularLocation>
</comment>
<evidence type="ECO:0000256" key="6">
    <source>
        <dbReference type="ARBA" id="ARBA00023143"/>
    </source>
</evidence>
<accession>N9V9J6</accession>
<dbReference type="InterPro" id="IPR053927">
    <property type="entry name" value="FlgK_helical"/>
</dbReference>
<dbReference type="NCBIfam" id="TIGR02492">
    <property type="entry name" value="flgK_ends"/>
    <property type="match status" value="1"/>
</dbReference>
<sequence>MPYDLLGIGTSGVLAHQKLLQTTSNNVVNVNSQGYVRERTLLSTNALGYGVGDSITERVINQYVLGEYRRDTSALGYANARFDQLNYTDNLLSDKSNSVGVTIMSYFNSIHSANESPSELAARTRVLTEMDTMVSRYNNLSTRLDKQSGAINNRIDDAAVRLNGLISSVHELNQAIIKTRGTQEENLMLNDQRDEAIRQLSEMVDIRTVDLGNGALAVNLVNGQSLVLAGSHANISVVSGDPETQMTRLQWSLGSNSNYLDTRIMGGSVGGLFQARADLEPTKRELGQLAVAMADAMNQQNHRGLDLDNQIGGDLFSLPQSDGVAYKTNTGSAEGKVSFVPGKGGEVTPYDYEVRFSSATNYEVFAIDEEGNETSAFTGSGVPGVAAIPGHGIELSLTGVPVAGDKILFQPTKQAAGALEKLINRAEDLALASPLKADRSAQNLGNGKISLTGIYNTGTGSGFGTNTLSATAPQVIKINGTGDYEVYQADGATLIGTAPAATKGENILANLENPPGTKVYPDPTQAPGYEFSIIGTVKDKDSFKLSYNTDGFADNTNGVRLANLQTQDLVRKETSTSSDDKMTLSEAYTAIVVDVGNKTSTAKTYVQAATGKLEQTFALHESASGVNLEEEAANLVRFQQAYAASAQVVSTAKTIFDTLLSSVR</sequence>
<evidence type="ECO:0000259" key="8">
    <source>
        <dbReference type="Pfam" id="PF22638"/>
    </source>
</evidence>
<feature type="domain" description="Flagellar basal-body/hook protein C-terminal" evidence="7">
    <location>
        <begin position="623"/>
        <end position="661"/>
    </location>
</feature>
<evidence type="ECO:0000313" key="9">
    <source>
        <dbReference type="EMBL" id="ENY71957.1"/>
    </source>
</evidence>
<reference evidence="9 10" key="1">
    <citation type="journal article" date="2013" name="Genome Announc.">
        <title>Draft Genome Sequence of the Aeromonas diversa Type Strain.</title>
        <authorList>
            <person name="Farfan M."/>
            <person name="Spataro N."/>
            <person name="Sanglas A."/>
            <person name="Albarral V."/>
            <person name="Loren J.G."/>
            <person name="Bosch E."/>
            <person name="Fuste M.C."/>
        </authorList>
    </citation>
    <scope>NUCLEOTIDE SEQUENCE [LARGE SCALE GENOMIC DNA]</scope>
    <source>
        <strain evidence="9 10">2478-85</strain>
    </source>
</reference>
<protein>
    <recommendedName>
        <fullName evidence="4">Flagellar hook-associated protein 1</fullName>
    </recommendedName>
</protein>
<dbReference type="AlphaFoldDB" id="N9V9J6"/>
<feature type="domain" description="Flagellar hook-associated protein FlgK helical" evidence="8">
    <location>
        <begin position="86"/>
        <end position="316"/>
    </location>
</feature>
<dbReference type="GO" id="GO:0005198">
    <property type="term" value="F:structural molecule activity"/>
    <property type="evidence" value="ECO:0007669"/>
    <property type="project" value="InterPro"/>
</dbReference>
<name>N9V9J6_9GAMM</name>
<dbReference type="PANTHER" id="PTHR30033">
    <property type="entry name" value="FLAGELLAR HOOK-ASSOCIATED PROTEIN 1"/>
    <property type="match status" value="1"/>
</dbReference>
<dbReference type="GO" id="GO:0009424">
    <property type="term" value="C:bacterial-type flagellum hook"/>
    <property type="evidence" value="ECO:0007669"/>
    <property type="project" value="InterPro"/>
</dbReference>
<evidence type="ECO:0000256" key="3">
    <source>
        <dbReference type="ARBA" id="ARBA00009677"/>
    </source>
</evidence>
<evidence type="ECO:0000256" key="4">
    <source>
        <dbReference type="ARBA" id="ARBA00016244"/>
    </source>
</evidence>
<evidence type="ECO:0000256" key="2">
    <source>
        <dbReference type="ARBA" id="ARBA00004613"/>
    </source>
</evidence>
<dbReference type="EMBL" id="APVG01000024">
    <property type="protein sequence ID" value="ENY71957.1"/>
    <property type="molecule type" value="Genomic_DNA"/>
</dbReference>
<keyword evidence="10" id="KW-1185">Reference proteome</keyword>
<keyword evidence="6" id="KW-0975">Bacterial flagellum</keyword>
<evidence type="ECO:0000259" key="7">
    <source>
        <dbReference type="Pfam" id="PF06429"/>
    </source>
</evidence>
<dbReference type="Proteomes" id="UP000023775">
    <property type="component" value="Unassembled WGS sequence"/>
</dbReference>
<dbReference type="GO" id="GO:0005576">
    <property type="term" value="C:extracellular region"/>
    <property type="evidence" value="ECO:0007669"/>
    <property type="project" value="UniProtKB-SubCell"/>
</dbReference>
<organism evidence="9 10">
    <name type="scientific">Aeromonas diversa CDC 2478-85</name>
    <dbReference type="NCBI Taxonomy" id="1268237"/>
    <lineage>
        <taxon>Bacteria</taxon>
        <taxon>Pseudomonadati</taxon>
        <taxon>Pseudomonadota</taxon>
        <taxon>Gammaproteobacteria</taxon>
        <taxon>Aeromonadales</taxon>
        <taxon>Aeromonadaceae</taxon>
        <taxon>Aeromonas</taxon>
    </lineage>
</organism>
<gene>
    <name evidence="9" type="ORF">G114_10500</name>
</gene>
<dbReference type="Pfam" id="PF22638">
    <property type="entry name" value="FlgK_D1"/>
    <property type="match status" value="1"/>
</dbReference>
<dbReference type="PATRIC" id="fig|1268237.3.peg.2067"/>
<dbReference type="PANTHER" id="PTHR30033:SF1">
    <property type="entry name" value="FLAGELLAR HOOK-ASSOCIATED PROTEIN 1"/>
    <property type="match status" value="1"/>
</dbReference>
<keyword evidence="9" id="KW-0969">Cilium</keyword>
<keyword evidence="5" id="KW-0964">Secreted</keyword>
<evidence type="ECO:0000256" key="1">
    <source>
        <dbReference type="ARBA" id="ARBA00004365"/>
    </source>
</evidence>
<dbReference type="RefSeq" id="WP_005353111.1">
    <property type="nucleotide sequence ID" value="NZ_APVG01000024.1"/>
</dbReference>
<dbReference type="OrthoDB" id="9802553at2"/>
<keyword evidence="9" id="KW-0966">Cell projection</keyword>
<dbReference type="GO" id="GO:0044780">
    <property type="term" value="P:bacterial-type flagellum assembly"/>
    <property type="evidence" value="ECO:0007669"/>
    <property type="project" value="InterPro"/>
</dbReference>
<proteinExistence type="inferred from homology"/>
<dbReference type="InterPro" id="IPR010930">
    <property type="entry name" value="Flg_bb/hook_C_dom"/>
</dbReference>
<evidence type="ECO:0000313" key="10">
    <source>
        <dbReference type="Proteomes" id="UP000023775"/>
    </source>
</evidence>